<evidence type="ECO:0000259" key="8">
    <source>
        <dbReference type="PROSITE" id="PS51718"/>
    </source>
</evidence>
<dbReference type="InterPro" id="IPR031692">
    <property type="entry name" value="EHD_N"/>
</dbReference>
<feature type="region of interest" description="Disordered" evidence="6">
    <location>
        <begin position="886"/>
        <end position="932"/>
    </location>
</feature>
<comment type="subcellular location">
    <subcellularLocation>
        <location evidence="1">Cell membrane</location>
        <topology evidence="1">Peripheral membrane protein</topology>
        <orientation evidence="1">Cytoplasmic side</orientation>
    </subcellularLocation>
    <subcellularLocation>
        <location evidence="2">Endosome membrane</location>
        <topology evidence="2">Peripheral membrane protein</topology>
    </subcellularLocation>
</comment>
<dbReference type="EMBL" id="JALLBG020000283">
    <property type="protein sequence ID" value="KAL3756979.1"/>
    <property type="molecule type" value="Genomic_DNA"/>
</dbReference>
<keyword evidence="3" id="KW-1003">Cell membrane</keyword>
<evidence type="ECO:0000256" key="5">
    <source>
        <dbReference type="ARBA" id="ARBA00023136"/>
    </source>
</evidence>
<feature type="signal peptide" evidence="7">
    <location>
        <begin position="1"/>
        <end position="19"/>
    </location>
</feature>
<evidence type="ECO:0000313" key="9">
    <source>
        <dbReference type="EMBL" id="KAL3756979.1"/>
    </source>
</evidence>
<evidence type="ECO:0000256" key="1">
    <source>
        <dbReference type="ARBA" id="ARBA00004413"/>
    </source>
</evidence>
<dbReference type="Gene3D" id="1.10.268.20">
    <property type="match status" value="1"/>
</dbReference>
<feature type="compositionally biased region" description="Acidic residues" evidence="6">
    <location>
        <begin position="373"/>
        <end position="383"/>
    </location>
</feature>
<dbReference type="PRINTS" id="PR00195">
    <property type="entry name" value="DYNAMIN"/>
</dbReference>
<keyword evidence="5" id="KW-0472">Membrane</keyword>
<dbReference type="Pfam" id="PF00350">
    <property type="entry name" value="Dynamin_N"/>
    <property type="match status" value="1"/>
</dbReference>
<keyword evidence="7" id="KW-0732">Signal</keyword>
<feature type="compositionally biased region" description="Polar residues" evidence="6">
    <location>
        <begin position="218"/>
        <end position="229"/>
    </location>
</feature>
<evidence type="ECO:0000256" key="2">
    <source>
        <dbReference type="ARBA" id="ARBA00004481"/>
    </source>
</evidence>
<dbReference type="InterPro" id="IPR030381">
    <property type="entry name" value="G_DYNAMIN_dom"/>
</dbReference>
<feature type="compositionally biased region" description="Low complexity" evidence="6">
    <location>
        <begin position="267"/>
        <end position="296"/>
    </location>
</feature>
<evidence type="ECO:0000313" key="10">
    <source>
        <dbReference type="Proteomes" id="UP001530293"/>
    </source>
</evidence>
<name>A0ABD3LYZ5_9STRA</name>
<evidence type="ECO:0000256" key="3">
    <source>
        <dbReference type="ARBA" id="ARBA00022475"/>
    </source>
</evidence>
<dbReference type="Gene3D" id="3.40.50.300">
    <property type="entry name" value="P-loop containing nucleotide triphosphate hydrolases"/>
    <property type="match status" value="1"/>
</dbReference>
<keyword evidence="10" id="KW-1185">Reference proteome</keyword>
<proteinExistence type="predicted"/>
<reference evidence="9 10" key="1">
    <citation type="submission" date="2024-10" db="EMBL/GenBank/DDBJ databases">
        <title>Updated reference genomes for cyclostephanoid diatoms.</title>
        <authorList>
            <person name="Roberts W.R."/>
            <person name="Alverson A.J."/>
        </authorList>
    </citation>
    <scope>NUCLEOTIDE SEQUENCE [LARGE SCALE GENOMIC DNA]</scope>
    <source>
        <strain evidence="9 10">AJA232-27</strain>
    </source>
</reference>
<dbReference type="GO" id="GO:0010008">
    <property type="term" value="C:endosome membrane"/>
    <property type="evidence" value="ECO:0007669"/>
    <property type="project" value="UniProtKB-SubCell"/>
</dbReference>
<comment type="caution">
    <text evidence="9">The sequence shown here is derived from an EMBL/GenBank/DDBJ whole genome shotgun (WGS) entry which is preliminary data.</text>
</comment>
<feature type="chain" id="PRO_5044892739" description="Dynamin-type G domain-containing protein" evidence="7">
    <location>
        <begin position="20"/>
        <end position="932"/>
    </location>
</feature>
<gene>
    <name evidence="9" type="ORF">ACHAWU_007358</name>
</gene>
<evidence type="ECO:0000256" key="6">
    <source>
        <dbReference type="SAM" id="MobiDB-lite"/>
    </source>
</evidence>
<dbReference type="InterPro" id="IPR022812">
    <property type="entry name" value="Dynamin"/>
</dbReference>
<keyword evidence="4" id="KW-0967">Endosome</keyword>
<evidence type="ECO:0000256" key="4">
    <source>
        <dbReference type="ARBA" id="ARBA00022753"/>
    </source>
</evidence>
<dbReference type="GO" id="GO:0005886">
    <property type="term" value="C:plasma membrane"/>
    <property type="evidence" value="ECO:0007669"/>
    <property type="project" value="UniProtKB-SubCell"/>
</dbReference>
<feature type="domain" description="Dynamin-type G" evidence="8">
    <location>
        <begin position="443"/>
        <end position="676"/>
    </location>
</feature>
<dbReference type="InterPro" id="IPR040990">
    <property type="entry name" value="DUF5600"/>
</dbReference>
<feature type="compositionally biased region" description="Acidic residues" evidence="6">
    <location>
        <begin position="888"/>
        <end position="904"/>
    </location>
</feature>
<dbReference type="AlphaFoldDB" id="A0ABD3LYZ5"/>
<dbReference type="InterPro" id="IPR027417">
    <property type="entry name" value="P-loop_NTPase"/>
</dbReference>
<feature type="compositionally biased region" description="Low complexity" evidence="6">
    <location>
        <begin position="920"/>
        <end position="932"/>
    </location>
</feature>
<feature type="compositionally biased region" description="Polar residues" evidence="6">
    <location>
        <begin position="317"/>
        <end position="327"/>
    </location>
</feature>
<feature type="compositionally biased region" description="Polar residues" evidence="6">
    <location>
        <begin position="187"/>
        <end position="196"/>
    </location>
</feature>
<dbReference type="InterPro" id="IPR051943">
    <property type="entry name" value="TRAFAC_Dynamin-like_GTPase"/>
</dbReference>
<dbReference type="PROSITE" id="PS51718">
    <property type="entry name" value="G_DYNAMIN_2"/>
    <property type="match status" value="1"/>
</dbReference>
<dbReference type="PANTHER" id="PTHR43681">
    <property type="entry name" value="TRANSMEMBRANE GTPASE FZO"/>
    <property type="match status" value="1"/>
</dbReference>
<evidence type="ECO:0000256" key="7">
    <source>
        <dbReference type="SAM" id="SignalP"/>
    </source>
</evidence>
<dbReference type="InterPro" id="IPR045063">
    <property type="entry name" value="Dynamin_N"/>
</dbReference>
<organism evidence="9 10">
    <name type="scientific">Discostella pseudostelligera</name>
    <dbReference type="NCBI Taxonomy" id="259834"/>
    <lineage>
        <taxon>Eukaryota</taxon>
        <taxon>Sar</taxon>
        <taxon>Stramenopiles</taxon>
        <taxon>Ochrophyta</taxon>
        <taxon>Bacillariophyta</taxon>
        <taxon>Coscinodiscophyceae</taxon>
        <taxon>Thalassiosirophycidae</taxon>
        <taxon>Stephanodiscales</taxon>
        <taxon>Stephanodiscaceae</taxon>
        <taxon>Discostella</taxon>
    </lineage>
</organism>
<dbReference type="Proteomes" id="UP001530293">
    <property type="component" value="Unassembled WGS sequence"/>
</dbReference>
<feature type="region of interest" description="Disordered" evidence="6">
    <location>
        <begin position="139"/>
        <end position="396"/>
    </location>
</feature>
<accession>A0ABD3LYZ5</accession>
<dbReference type="PANTHER" id="PTHR43681:SF1">
    <property type="entry name" value="SARCALUMENIN"/>
    <property type="match status" value="1"/>
</dbReference>
<dbReference type="Pfam" id="PF18150">
    <property type="entry name" value="DUF5600"/>
    <property type="match status" value="1"/>
</dbReference>
<protein>
    <recommendedName>
        <fullName evidence="8">Dynamin-type G domain-containing protein</fullName>
    </recommendedName>
</protein>
<dbReference type="Pfam" id="PF16880">
    <property type="entry name" value="EHD_N"/>
    <property type="match status" value="1"/>
</dbReference>
<feature type="compositionally biased region" description="Low complexity" evidence="6">
    <location>
        <begin position="139"/>
        <end position="182"/>
    </location>
</feature>
<dbReference type="CDD" id="cd09913">
    <property type="entry name" value="EHD"/>
    <property type="match status" value="1"/>
</dbReference>
<dbReference type="SUPFAM" id="SSF52540">
    <property type="entry name" value="P-loop containing nucleoside triphosphate hydrolases"/>
    <property type="match status" value="1"/>
</dbReference>
<sequence>MNLLPTLTLVLAIVGPIAAAEAATWSSSSNWAPRSMRAYSSLTDDGITSTIPDSHSRGLWRRRYQHHHFNDYNNYGAPADFVQDDSTSSTILLAALLRQYRGGHAADYIGDDDDDEPWENEDQELEQLGKKQADNDNSLRQQHLQQQQQQYPPQPPWSNSQSYQQNQQQQQQQYLQHQRSSSVWEGETNSMGNSIDGTDEPSLPEGGAAAAGGGGVFSTPQYPSQQQQREMGGRENYRASPLPSSSSLHQQQQQQQQRHDQYPYSHPTAQQQSQSQQYHQQTQTPPQQQQYQQQSQYPPPPNLPGYFGSQSNERRPYQQQQHANTIHNAHHRQVGVPGGGMTPSPPSSSGLYNNADNFVEEDDYLMDNNNDNINEDSDKEEEGGSGGDFTLAQTESSGMDLSQFDKDIIFSGLKRLYRKKIRPLELSSKYGHFHSPPLSPSDFDSKPMVLLLGQYSVGKTSFIRYLLGRDFPGQRIGPEPTTDRFVAIVKGEAGGDKIIPGAALCSQADRPFRGLSSFGNNFLNRFEGVEMDSPILNNITLVDTPGILSGQKQSIGRNYDYEQVMRWFAERADLIIIMFDAHKLDISDELKRVIELLKPHQDKVRVLLNKADSVSTQQLMRVYGALMWSLGKVMLTPEVCRVYMGSFWGAPLKNREQAALLMRERQDLFDDIARLPQNAVMRRINELVKRARSVKVHAYIMHYLRKQLPYTWGKREKQRRLIDRLDREFVMCARRYELPRGDFPELEPFRQALLEIKDLSEIHKLDKKMVKEMDKQIISISIIRTWQRWAGSSEWPRWQWQSSLSSNWAPRSIRAYSSLTDDGITSTIPNSHSRGLWPRRRYQHHHFNDYNNYGAPAEFVQDDSTTSSTVLLTALLRQYRGGHAADYIGDDDDDEPWENEDQELEQLGKKQADNDNSLRQQHLQQQQQQYPP</sequence>